<protein>
    <submittedName>
        <fullName evidence="2">Uncharacterized protein</fullName>
    </submittedName>
</protein>
<keyword evidence="3" id="KW-1185">Reference proteome</keyword>
<gene>
    <name evidence="2" type="ORF">EWE75_07080</name>
</gene>
<evidence type="ECO:0000256" key="1">
    <source>
        <dbReference type="SAM" id="Phobius"/>
    </source>
</evidence>
<feature type="transmembrane region" description="Helical" evidence="1">
    <location>
        <begin position="115"/>
        <end position="135"/>
    </location>
</feature>
<feature type="transmembrane region" description="Helical" evidence="1">
    <location>
        <begin position="77"/>
        <end position="103"/>
    </location>
</feature>
<dbReference type="AlphaFoldDB" id="A0A4V2DDI7"/>
<keyword evidence="1" id="KW-1133">Transmembrane helix</keyword>
<organism evidence="2 3">
    <name type="scientific">Sphingomonas populi</name>
    <dbReference type="NCBI Taxonomy" id="2484750"/>
    <lineage>
        <taxon>Bacteria</taxon>
        <taxon>Pseudomonadati</taxon>
        <taxon>Pseudomonadota</taxon>
        <taxon>Alphaproteobacteria</taxon>
        <taxon>Sphingomonadales</taxon>
        <taxon>Sphingomonadaceae</taxon>
        <taxon>Sphingomonas</taxon>
    </lineage>
</organism>
<evidence type="ECO:0000313" key="2">
    <source>
        <dbReference type="EMBL" id="RZF65128.1"/>
    </source>
</evidence>
<dbReference type="OrthoDB" id="9858144at2"/>
<name>A0A4V2DDI7_9SPHN</name>
<sequence length="163" mass="16602">MPNHRVIVATGFRVIGLATALASSLLAITMGIAACMAAPSAGQHRPDYLSVTQYGLVGLLANAASGAGEIMSLLNGVAVAIFGLIAVLALIAASFGVLLYAVGRGLRASAPWARFIAAAIMVVLLLNSLPALYVLQGGARLAGAVAPILSLYVLWVLSARYAD</sequence>
<keyword evidence="1" id="KW-0812">Transmembrane</keyword>
<dbReference type="EMBL" id="SGIS01000008">
    <property type="protein sequence ID" value="RZF65128.1"/>
    <property type="molecule type" value="Genomic_DNA"/>
</dbReference>
<comment type="caution">
    <text evidence="2">The sequence shown here is derived from an EMBL/GenBank/DDBJ whole genome shotgun (WGS) entry which is preliminary data.</text>
</comment>
<dbReference type="RefSeq" id="WP_130155961.1">
    <property type="nucleotide sequence ID" value="NZ_SGIS01000008.1"/>
</dbReference>
<feature type="transmembrane region" description="Helical" evidence="1">
    <location>
        <begin position="141"/>
        <end position="162"/>
    </location>
</feature>
<keyword evidence="1" id="KW-0472">Membrane</keyword>
<dbReference type="PROSITE" id="PS51257">
    <property type="entry name" value="PROKAR_LIPOPROTEIN"/>
    <property type="match status" value="1"/>
</dbReference>
<dbReference type="Proteomes" id="UP000292085">
    <property type="component" value="Unassembled WGS sequence"/>
</dbReference>
<accession>A0A4V2DDI7</accession>
<proteinExistence type="predicted"/>
<evidence type="ECO:0000313" key="3">
    <source>
        <dbReference type="Proteomes" id="UP000292085"/>
    </source>
</evidence>
<reference evidence="2 3" key="1">
    <citation type="submission" date="2019-02" db="EMBL/GenBank/DDBJ databases">
        <authorList>
            <person name="Li Y."/>
        </authorList>
    </citation>
    <scope>NUCLEOTIDE SEQUENCE [LARGE SCALE GENOMIC DNA]</scope>
    <source>
        <strain evidence="2 3">3-7</strain>
    </source>
</reference>